<accession>A0A6G8S456</accession>
<dbReference type="AlphaFoldDB" id="A0A6G8S456"/>
<evidence type="ECO:0000313" key="2">
    <source>
        <dbReference type="Proteomes" id="UP000501939"/>
    </source>
</evidence>
<proteinExistence type="predicted"/>
<dbReference type="RefSeq" id="WP_166324008.1">
    <property type="nucleotide sequence ID" value="NZ_CP049916.1"/>
</dbReference>
<reference evidence="1 2" key="1">
    <citation type="submission" date="2020-03" db="EMBL/GenBank/DDBJ databases">
        <authorList>
            <person name="Zhu W."/>
        </authorList>
    </citation>
    <scope>NUCLEOTIDE SEQUENCE [LARGE SCALE GENOMIC DNA]</scope>
    <source>
        <strain evidence="1 2">185</strain>
    </source>
</reference>
<dbReference type="KEGG" id="alj:G8D99_07460"/>
<protein>
    <submittedName>
        <fullName evidence="1">Uncharacterized protein</fullName>
    </submittedName>
</protein>
<gene>
    <name evidence="1" type="ORF">G8D99_07460</name>
</gene>
<keyword evidence="2" id="KW-1185">Reference proteome</keyword>
<sequence>MNFEEFDQLIERMSREGEYAKVDIILDNKINEILMLDEAEISKYLFLYASLAGDMESLDRFDRLFEQAVALGKANKSDLKMYENLSPANRWL</sequence>
<dbReference type="Proteomes" id="UP000501939">
    <property type="component" value="Chromosome"/>
</dbReference>
<dbReference type="EMBL" id="CP049916">
    <property type="protein sequence ID" value="QIO08870.1"/>
    <property type="molecule type" value="Genomic_DNA"/>
</dbReference>
<name>A0A6G8S456_9GAMM</name>
<evidence type="ECO:0000313" key="1">
    <source>
        <dbReference type="EMBL" id="QIO08870.1"/>
    </source>
</evidence>
<organism evidence="1 2">
    <name type="scientific">Acinetobacter lanii</name>
    <dbReference type="NCBI Taxonomy" id="2715163"/>
    <lineage>
        <taxon>Bacteria</taxon>
        <taxon>Pseudomonadati</taxon>
        <taxon>Pseudomonadota</taxon>
        <taxon>Gammaproteobacteria</taxon>
        <taxon>Moraxellales</taxon>
        <taxon>Moraxellaceae</taxon>
        <taxon>Acinetobacter</taxon>
    </lineage>
</organism>